<dbReference type="RefSeq" id="WP_102950547.1">
    <property type="nucleotide sequence ID" value="NZ_CP024847.1"/>
</dbReference>
<reference evidence="3" key="1">
    <citation type="submission" date="2017-11" db="EMBL/GenBank/DDBJ databases">
        <authorList>
            <person name="Chan K.G."/>
            <person name="Lee L.S."/>
        </authorList>
    </citation>
    <scope>NUCLEOTIDE SEQUENCE [LARGE SCALE GENOMIC DNA]</scope>
    <source>
        <strain evidence="3">DSM 100970</strain>
    </source>
</reference>
<dbReference type="Proteomes" id="UP000236655">
    <property type="component" value="Chromosome"/>
</dbReference>
<accession>A0A2I7N448</accession>
<dbReference type="OrthoDB" id="8756764at2"/>
<gene>
    <name evidence="2" type="ORF">CUN60_02680</name>
</gene>
<proteinExistence type="predicted"/>
<protein>
    <submittedName>
        <fullName evidence="2">Cupin</fullName>
    </submittedName>
</protein>
<dbReference type="EMBL" id="CP024847">
    <property type="protein sequence ID" value="AUR51247.1"/>
    <property type="molecule type" value="Genomic_DNA"/>
</dbReference>
<dbReference type="InterPro" id="IPR014710">
    <property type="entry name" value="RmlC-like_jellyroll"/>
</dbReference>
<dbReference type="PANTHER" id="PTHR37694">
    <property type="entry name" value="SLR8022 PROTEIN"/>
    <property type="match status" value="1"/>
</dbReference>
<dbReference type="InterPro" id="IPR013096">
    <property type="entry name" value="Cupin_2"/>
</dbReference>
<dbReference type="SUPFAM" id="SSF51182">
    <property type="entry name" value="RmlC-like cupins"/>
    <property type="match status" value="1"/>
</dbReference>
<dbReference type="PANTHER" id="PTHR37694:SF1">
    <property type="entry name" value="SLR8022 PROTEIN"/>
    <property type="match status" value="1"/>
</dbReference>
<keyword evidence="3" id="KW-1185">Reference proteome</keyword>
<sequence length="107" mass="12137">MKNYSITNFYENIEFSQDKVMIKKILETAVSKEIRICLTKDQSMKEHTAPAPIIVMVLEGKVKFTVANNEYELKKGDTINLDAKIPHSLLGIENSIIRLSLAQTNPK</sequence>
<evidence type="ECO:0000313" key="2">
    <source>
        <dbReference type="EMBL" id="AUR51247.1"/>
    </source>
</evidence>
<dbReference type="CDD" id="cd02230">
    <property type="entry name" value="cupin_HP0902-like"/>
    <property type="match status" value="1"/>
</dbReference>
<dbReference type="Pfam" id="PF07883">
    <property type="entry name" value="Cupin_2"/>
    <property type="match status" value="1"/>
</dbReference>
<evidence type="ECO:0000313" key="3">
    <source>
        <dbReference type="Proteomes" id="UP000236655"/>
    </source>
</evidence>
<dbReference type="InterPro" id="IPR011051">
    <property type="entry name" value="RmlC_Cupin_sf"/>
</dbReference>
<dbReference type="KEGG" id="nba:CUN60_02680"/>
<feature type="domain" description="Cupin type-2" evidence="1">
    <location>
        <begin position="38"/>
        <end position="89"/>
    </location>
</feature>
<evidence type="ECO:0000259" key="1">
    <source>
        <dbReference type="Pfam" id="PF07883"/>
    </source>
</evidence>
<organism evidence="2 3">
    <name type="scientific">Aquella oligotrophica</name>
    <dbReference type="NCBI Taxonomy" id="2067065"/>
    <lineage>
        <taxon>Bacteria</taxon>
        <taxon>Pseudomonadati</taxon>
        <taxon>Pseudomonadota</taxon>
        <taxon>Betaproteobacteria</taxon>
        <taxon>Neisseriales</taxon>
        <taxon>Neisseriaceae</taxon>
        <taxon>Aquella</taxon>
    </lineage>
</organism>
<dbReference type="AlphaFoldDB" id="A0A2I7N448"/>
<dbReference type="Gene3D" id="2.60.120.10">
    <property type="entry name" value="Jelly Rolls"/>
    <property type="match status" value="1"/>
</dbReference>
<name>A0A2I7N448_9NEIS</name>